<proteinExistence type="predicted"/>
<evidence type="ECO:0000313" key="2">
    <source>
        <dbReference type="EMBL" id="SUB32386.1"/>
    </source>
</evidence>
<reference evidence="2" key="1">
    <citation type="submission" date="2018-06" db="EMBL/GenBank/DDBJ databases">
        <authorList>
            <consortium name="Pathogen Informatics"/>
            <person name="Doyle S."/>
        </authorList>
    </citation>
    <scope>NUCLEOTIDE SEQUENCE [LARGE SCALE GENOMIC DNA]</scope>
    <source>
        <strain evidence="2">NCTC11421</strain>
    </source>
</reference>
<dbReference type="AlphaFoldDB" id="A0A379B1H9"/>
<feature type="transmembrane region" description="Helical" evidence="1">
    <location>
        <begin position="43"/>
        <end position="65"/>
    </location>
</feature>
<keyword evidence="1" id="KW-0472">Membrane</keyword>
<dbReference type="EMBL" id="UGRI01000002">
    <property type="protein sequence ID" value="SUB32386.1"/>
    <property type="molecule type" value="Genomic_DNA"/>
</dbReference>
<organism evidence="2">
    <name type="scientific">Neisseria gonorrhoeae</name>
    <dbReference type="NCBI Taxonomy" id="485"/>
    <lineage>
        <taxon>Bacteria</taxon>
        <taxon>Pseudomonadati</taxon>
        <taxon>Pseudomonadota</taxon>
        <taxon>Betaproteobacteria</taxon>
        <taxon>Neisseriales</taxon>
        <taxon>Neisseriaceae</taxon>
        <taxon>Neisseria</taxon>
    </lineage>
</organism>
<evidence type="ECO:0000256" key="1">
    <source>
        <dbReference type="SAM" id="Phobius"/>
    </source>
</evidence>
<keyword evidence="1" id="KW-1133">Transmembrane helix</keyword>
<gene>
    <name evidence="2" type="ORF">NCTC11421_03826</name>
</gene>
<sequence length="73" mass="8509">MQATEALRRVDGSTEEKIIRRAEMIDRDRMLRDTLERVRAGSFWLWVVVASMMFTAGFSGTYLLMDNQGLNFF</sequence>
<name>A0A379B1H9_NEIGO</name>
<protein>
    <submittedName>
        <fullName evidence="2">Putative inner membrane protein</fullName>
    </submittedName>
</protein>
<keyword evidence="1" id="KW-0812">Transmembrane</keyword>
<accession>A0A379B1H9</accession>